<evidence type="ECO:0000256" key="4">
    <source>
        <dbReference type="ARBA" id="ARBA00023295"/>
    </source>
</evidence>
<dbReference type="EMBL" id="CAJOBJ010164016">
    <property type="protein sequence ID" value="CAF4857353.1"/>
    <property type="molecule type" value="Genomic_DNA"/>
</dbReference>
<evidence type="ECO:0000313" key="9">
    <source>
        <dbReference type="Proteomes" id="UP000681720"/>
    </source>
</evidence>
<dbReference type="GO" id="GO:0090599">
    <property type="term" value="F:alpha-glucosidase activity"/>
    <property type="evidence" value="ECO:0007669"/>
    <property type="project" value="TreeGrafter"/>
</dbReference>
<dbReference type="PANTHER" id="PTHR22762:SF54">
    <property type="entry name" value="BCDNA.GH04962"/>
    <property type="match status" value="1"/>
</dbReference>
<feature type="non-terminal residue" evidence="8">
    <location>
        <position position="1"/>
    </location>
</feature>
<sequence length="63" mass="7358">PVYQRGGAIIPQRLRKRRAAMLAIHDPITLVVALDRNNEAVGELYLDDGQTYDYRQKHQFIHR</sequence>
<organism evidence="8 9">
    <name type="scientific">Rotaria magnacalcarata</name>
    <dbReference type="NCBI Taxonomy" id="392030"/>
    <lineage>
        <taxon>Eukaryota</taxon>
        <taxon>Metazoa</taxon>
        <taxon>Spiralia</taxon>
        <taxon>Gnathifera</taxon>
        <taxon>Rotifera</taxon>
        <taxon>Eurotatoria</taxon>
        <taxon>Bdelloidea</taxon>
        <taxon>Philodinida</taxon>
        <taxon>Philodinidae</taxon>
        <taxon>Rotaria</taxon>
    </lineage>
</organism>
<dbReference type="Proteomes" id="UP000681720">
    <property type="component" value="Unassembled WGS sequence"/>
</dbReference>
<keyword evidence="4" id="KW-0326">Glycosidase</keyword>
<evidence type="ECO:0000256" key="3">
    <source>
        <dbReference type="ARBA" id="ARBA00023180"/>
    </source>
</evidence>
<dbReference type="Proteomes" id="UP000681967">
    <property type="component" value="Unassembled WGS sequence"/>
</dbReference>
<comment type="caution">
    <text evidence="8">The sequence shown here is derived from an EMBL/GenBank/DDBJ whole genome shotgun (WGS) entry which is preliminary data.</text>
</comment>
<evidence type="ECO:0000313" key="6">
    <source>
        <dbReference type="EMBL" id="CAF4607452.1"/>
    </source>
</evidence>
<dbReference type="EMBL" id="CAJOBH010055963">
    <property type="protein sequence ID" value="CAF4401764.1"/>
    <property type="molecule type" value="Genomic_DNA"/>
</dbReference>
<accession>A0A8S3BTJ3</accession>
<keyword evidence="2" id="KW-0378">Hydrolase</keyword>
<name>A0A8S3BTJ3_9BILA</name>
<dbReference type="Proteomes" id="UP000676336">
    <property type="component" value="Unassembled WGS sequence"/>
</dbReference>
<keyword evidence="3" id="KW-0325">Glycoprotein</keyword>
<evidence type="ECO:0000313" key="8">
    <source>
        <dbReference type="EMBL" id="CAF4857353.1"/>
    </source>
</evidence>
<evidence type="ECO:0000313" key="7">
    <source>
        <dbReference type="EMBL" id="CAF4831894.1"/>
    </source>
</evidence>
<dbReference type="EMBL" id="CAJOBI010156099">
    <property type="protein sequence ID" value="CAF4831894.1"/>
    <property type="molecule type" value="Genomic_DNA"/>
</dbReference>
<protein>
    <submittedName>
        <fullName evidence="8">Uncharacterized protein</fullName>
    </submittedName>
</protein>
<reference evidence="8" key="1">
    <citation type="submission" date="2021-02" db="EMBL/GenBank/DDBJ databases">
        <authorList>
            <person name="Nowell W R."/>
        </authorList>
    </citation>
    <scope>NUCLEOTIDE SEQUENCE</scope>
</reference>
<feature type="non-terminal residue" evidence="8">
    <location>
        <position position="63"/>
    </location>
</feature>
<dbReference type="InterPro" id="IPR013780">
    <property type="entry name" value="Glyco_hydro_b"/>
</dbReference>
<gene>
    <name evidence="5" type="ORF">BYL167_LOCUS31580</name>
    <name evidence="6" type="ORF">GIL414_LOCUS39201</name>
    <name evidence="8" type="ORF">GIL414_LOCUS49713</name>
    <name evidence="7" type="ORF">SMN809_LOCUS48526</name>
</gene>
<evidence type="ECO:0000256" key="1">
    <source>
        <dbReference type="ARBA" id="ARBA00022729"/>
    </source>
</evidence>
<dbReference type="GO" id="GO:0006491">
    <property type="term" value="P:N-glycan processing"/>
    <property type="evidence" value="ECO:0007669"/>
    <property type="project" value="TreeGrafter"/>
</dbReference>
<proteinExistence type="predicted"/>
<dbReference type="Gene3D" id="2.60.40.1180">
    <property type="entry name" value="Golgi alpha-mannosidase II"/>
    <property type="match status" value="1"/>
</dbReference>
<dbReference type="AlphaFoldDB" id="A0A8S3BTJ3"/>
<dbReference type="EMBL" id="CAJOBJ010105538">
    <property type="protein sequence ID" value="CAF4607452.1"/>
    <property type="molecule type" value="Genomic_DNA"/>
</dbReference>
<evidence type="ECO:0000313" key="5">
    <source>
        <dbReference type="EMBL" id="CAF4401764.1"/>
    </source>
</evidence>
<evidence type="ECO:0000256" key="2">
    <source>
        <dbReference type="ARBA" id="ARBA00022801"/>
    </source>
</evidence>
<dbReference type="PANTHER" id="PTHR22762">
    <property type="entry name" value="ALPHA-GLUCOSIDASE"/>
    <property type="match status" value="1"/>
</dbReference>
<keyword evidence="1" id="KW-0732">Signal</keyword>